<reference evidence="1" key="2">
    <citation type="journal article" date="2021" name="PeerJ">
        <title>Extensive microbial diversity within the chicken gut microbiome revealed by metagenomics and culture.</title>
        <authorList>
            <person name="Gilroy R."/>
            <person name="Ravi A."/>
            <person name="Getino M."/>
            <person name="Pursley I."/>
            <person name="Horton D.L."/>
            <person name="Alikhan N.F."/>
            <person name="Baker D."/>
            <person name="Gharbi K."/>
            <person name="Hall N."/>
            <person name="Watson M."/>
            <person name="Adriaenssens E.M."/>
            <person name="Foster-Nyarko E."/>
            <person name="Jarju S."/>
            <person name="Secka A."/>
            <person name="Antonio M."/>
            <person name="Oren A."/>
            <person name="Chaudhuri R.R."/>
            <person name="La Ragione R."/>
            <person name="Hildebrand F."/>
            <person name="Pallen M.J."/>
        </authorList>
    </citation>
    <scope>NUCLEOTIDE SEQUENCE</scope>
    <source>
        <strain evidence="1">6086</strain>
    </source>
</reference>
<organism evidence="1 2">
    <name type="scientific">Candidatus Caccousia stercoris</name>
    <dbReference type="NCBI Taxonomy" id="2840723"/>
    <lineage>
        <taxon>Bacteria</taxon>
        <taxon>Bacillati</taxon>
        <taxon>Bacillota</taxon>
        <taxon>Clostridia</taxon>
        <taxon>Eubacteriales</taxon>
        <taxon>Oscillospiraceae</taxon>
        <taxon>Oscillospiraceae incertae sedis</taxon>
        <taxon>Candidatus Caccousia</taxon>
    </lineage>
</organism>
<gene>
    <name evidence="1" type="ORF">IAD03_01945</name>
</gene>
<name>A0A9D1FR88_9FIRM</name>
<dbReference type="EMBL" id="DVJM01000028">
    <property type="protein sequence ID" value="HIS78108.1"/>
    <property type="molecule type" value="Genomic_DNA"/>
</dbReference>
<dbReference type="Proteomes" id="UP000824141">
    <property type="component" value="Unassembled WGS sequence"/>
</dbReference>
<proteinExistence type="predicted"/>
<comment type="caution">
    <text evidence="1">The sequence shown here is derived from an EMBL/GenBank/DDBJ whole genome shotgun (WGS) entry which is preliminary data.</text>
</comment>
<reference evidence="1" key="1">
    <citation type="submission" date="2020-10" db="EMBL/GenBank/DDBJ databases">
        <authorList>
            <person name="Gilroy R."/>
        </authorList>
    </citation>
    <scope>NUCLEOTIDE SEQUENCE</scope>
    <source>
        <strain evidence="1">6086</strain>
    </source>
</reference>
<accession>A0A9D1FR88</accession>
<protein>
    <submittedName>
        <fullName evidence="1">Uncharacterized protein</fullName>
    </submittedName>
</protein>
<evidence type="ECO:0000313" key="1">
    <source>
        <dbReference type="EMBL" id="HIS78108.1"/>
    </source>
</evidence>
<evidence type="ECO:0000313" key="2">
    <source>
        <dbReference type="Proteomes" id="UP000824141"/>
    </source>
</evidence>
<dbReference type="AlphaFoldDB" id="A0A9D1FR88"/>
<sequence length="82" mass="9530">MGENLRGKKIIFHRKPSPNFLGVGETLDENGLREHIRKTLQAAAGCELEITQRDVYTIHHDEDKARRFIAIIREEIANHWKP</sequence>